<comment type="subcellular location">
    <subcellularLocation>
        <location evidence="1">Membrane</location>
        <topology evidence="1">Single-pass type II membrane protein</topology>
    </subcellularLocation>
    <subcellularLocation>
        <location evidence="2">Secreted</location>
    </subcellularLocation>
</comment>
<dbReference type="PANTHER" id="PTHR46784:SF1">
    <property type="entry name" value="KILLER CELL LECTIN-LIKE RECEPTOR SUBFAMILY B MEMBER 1"/>
    <property type="match status" value="1"/>
</dbReference>
<feature type="domain" description="C-type lectin" evidence="10">
    <location>
        <begin position="461"/>
        <end position="567"/>
    </location>
</feature>
<evidence type="ECO:0000256" key="2">
    <source>
        <dbReference type="ARBA" id="ARBA00004613"/>
    </source>
</evidence>
<keyword evidence="7" id="KW-1015">Disulfide bond</keyword>
<keyword evidence="9" id="KW-0472">Membrane</keyword>
<evidence type="ECO:0000256" key="5">
    <source>
        <dbReference type="ARBA" id="ARBA00022968"/>
    </source>
</evidence>
<feature type="domain" description="C-type lectin" evidence="10">
    <location>
        <begin position="126"/>
        <end position="235"/>
    </location>
</feature>
<gene>
    <name evidence="11" type="ORF">NXF25_004646</name>
</gene>
<feature type="region of interest" description="Disordered" evidence="8">
    <location>
        <begin position="254"/>
        <end position="357"/>
    </location>
</feature>
<dbReference type="InterPro" id="IPR051527">
    <property type="entry name" value="KLR_subfamily_B"/>
</dbReference>
<dbReference type="EMBL" id="JAOTOJ010000002">
    <property type="protein sequence ID" value="KAK9405872.1"/>
    <property type="molecule type" value="Genomic_DNA"/>
</dbReference>
<feature type="compositionally biased region" description="Basic residues" evidence="8">
    <location>
        <begin position="274"/>
        <end position="283"/>
    </location>
</feature>
<feature type="compositionally biased region" description="Basic residues" evidence="8">
    <location>
        <begin position="335"/>
        <end position="352"/>
    </location>
</feature>
<dbReference type="GO" id="GO:0009986">
    <property type="term" value="C:cell surface"/>
    <property type="evidence" value="ECO:0007669"/>
    <property type="project" value="TreeGrafter"/>
</dbReference>
<feature type="compositionally biased region" description="Basic and acidic residues" evidence="8">
    <location>
        <begin position="284"/>
        <end position="334"/>
    </location>
</feature>
<feature type="compositionally biased region" description="Polar residues" evidence="8">
    <location>
        <begin position="262"/>
        <end position="272"/>
    </location>
</feature>
<dbReference type="InterPro" id="IPR001304">
    <property type="entry name" value="C-type_lectin-like"/>
</dbReference>
<evidence type="ECO:0000256" key="1">
    <source>
        <dbReference type="ARBA" id="ARBA00004606"/>
    </source>
</evidence>
<keyword evidence="12" id="KW-1185">Reference proteome</keyword>
<dbReference type="GO" id="GO:0042269">
    <property type="term" value="P:regulation of natural killer cell mediated cytotoxicity"/>
    <property type="evidence" value="ECO:0007669"/>
    <property type="project" value="TreeGrafter"/>
</dbReference>
<protein>
    <recommendedName>
        <fullName evidence="10">C-type lectin domain-containing protein</fullName>
    </recommendedName>
</protein>
<evidence type="ECO:0000256" key="9">
    <source>
        <dbReference type="SAM" id="Phobius"/>
    </source>
</evidence>
<dbReference type="CDD" id="cd03593">
    <property type="entry name" value="CLECT_NK_receptors_like"/>
    <property type="match status" value="2"/>
</dbReference>
<dbReference type="Proteomes" id="UP001474421">
    <property type="component" value="Unassembled WGS sequence"/>
</dbReference>
<dbReference type="GO" id="GO:0030246">
    <property type="term" value="F:carbohydrate binding"/>
    <property type="evidence" value="ECO:0007669"/>
    <property type="project" value="UniProtKB-KW"/>
</dbReference>
<dbReference type="InterPro" id="IPR033992">
    <property type="entry name" value="NKR-like_CTLD"/>
</dbReference>
<evidence type="ECO:0000259" key="10">
    <source>
        <dbReference type="PROSITE" id="PS50041"/>
    </source>
</evidence>
<dbReference type="InterPro" id="IPR016187">
    <property type="entry name" value="CTDL_fold"/>
</dbReference>
<dbReference type="GO" id="GO:0005576">
    <property type="term" value="C:extracellular region"/>
    <property type="evidence" value="ECO:0007669"/>
    <property type="project" value="UniProtKB-SubCell"/>
</dbReference>
<evidence type="ECO:0000256" key="4">
    <source>
        <dbReference type="ARBA" id="ARBA00022734"/>
    </source>
</evidence>
<evidence type="ECO:0000256" key="7">
    <source>
        <dbReference type="ARBA" id="ARBA00023157"/>
    </source>
</evidence>
<keyword evidence="4" id="KW-0430">Lectin</keyword>
<comment type="caution">
    <text evidence="11">The sequence shown here is derived from an EMBL/GenBank/DDBJ whole genome shotgun (WGS) entry which is preliminary data.</text>
</comment>
<dbReference type="SUPFAM" id="SSF56436">
    <property type="entry name" value="C-type lectin-like"/>
    <property type="match status" value="2"/>
</dbReference>
<name>A0AAW1BWK2_CROAD</name>
<dbReference type="InterPro" id="IPR016186">
    <property type="entry name" value="C-type_lectin-like/link_sf"/>
</dbReference>
<accession>A0AAW1BWK2</accession>
<organism evidence="11 12">
    <name type="scientific">Crotalus adamanteus</name>
    <name type="common">Eastern diamondback rattlesnake</name>
    <dbReference type="NCBI Taxonomy" id="8729"/>
    <lineage>
        <taxon>Eukaryota</taxon>
        <taxon>Metazoa</taxon>
        <taxon>Chordata</taxon>
        <taxon>Craniata</taxon>
        <taxon>Vertebrata</taxon>
        <taxon>Euteleostomi</taxon>
        <taxon>Lepidosauria</taxon>
        <taxon>Squamata</taxon>
        <taxon>Bifurcata</taxon>
        <taxon>Unidentata</taxon>
        <taxon>Episquamata</taxon>
        <taxon>Toxicofera</taxon>
        <taxon>Serpentes</taxon>
        <taxon>Colubroidea</taxon>
        <taxon>Viperidae</taxon>
        <taxon>Crotalinae</taxon>
        <taxon>Crotalus</taxon>
    </lineage>
</organism>
<dbReference type="Pfam" id="PF00059">
    <property type="entry name" value="Lectin_C"/>
    <property type="match status" value="2"/>
</dbReference>
<evidence type="ECO:0000256" key="8">
    <source>
        <dbReference type="SAM" id="MobiDB-lite"/>
    </source>
</evidence>
<dbReference type="PROSITE" id="PS50041">
    <property type="entry name" value="C_TYPE_LECTIN_2"/>
    <property type="match status" value="2"/>
</dbReference>
<reference evidence="11 12" key="1">
    <citation type="journal article" date="2024" name="Proc. Natl. Acad. Sci. U.S.A.">
        <title>The genetic regulatory architecture and epigenomic basis for age-related changes in rattlesnake venom.</title>
        <authorList>
            <person name="Hogan M.P."/>
            <person name="Holding M.L."/>
            <person name="Nystrom G.S."/>
            <person name="Colston T.J."/>
            <person name="Bartlett D.A."/>
            <person name="Mason A.J."/>
            <person name="Ellsworth S.A."/>
            <person name="Rautsaw R.M."/>
            <person name="Lawrence K.C."/>
            <person name="Strickland J.L."/>
            <person name="He B."/>
            <person name="Fraser P."/>
            <person name="Margres M.J."/>
            <person name="Gilbert D.M."/>
            <person name="Gibbs H.L."/>
            <person name="Parkinson C.L."/>
            <person name="Rokyta D.R."/>
        </authorList>
    </citation>
    <scope>NUCLEOTIDE SEQUENCE [LARGE SCALE GENOMIC DNA]</scope>
    <source>
        <strain evidence="11">DRR0105</strain>
    </source>
</reference>
<dbReference type="SMART" id="SM00034">
    <property type="entry name" value="CLECT"/>
    <property type="match status" value="2"/>
</dbReference>
<keyword evidence="3" id="KW-0964">Secreted</keyword>
<evidence type="ECO:0000313" key="12">
    <source>
        <dbReference type="Proteomes" id="UP001474421"/>
    </source>
</evidence>
<evidence type="ECO:0000313" key="11">
    <source>
        <dbReference type="EMBL" id="KAK9405872.1"/>
    </source>
</evidence>
<keyword evidence="9" id="KW-0812">Transmembrane</keyword>
<feature type="transmembrane region" description="Helical" evidence="9">
    <location>
        <begin position="36"/>
        <end position="58"/>
    </location>
</feature>
<keyword evidence="6 9" id="KW-1133">Transmembrane helix</keyword>
<evidence type="ECO:0000256" key="3">
    <source>
        <dbReference type="ARBA" id="ARBA00022525"/>
    </source>
</evidence>
<dbReference type="PANTHER" id="PTHR46784">
    <property type="entry name" value="KILLER CELL LECTIN-LIKE RECEPTOR SUBFAMILY B MEMBER 1"/>
    <property type="match status" value="1"/>
</dbReference>
<dbReference type="Gene3D" id="3.10.100.10">
    <property type="entry name" value="Mannose-Binding Protein A, subunit A"/>
    <property type="match status" value="2"/>
</dbReference>
<evidence type="ECO:0000256" key="6">
    <source>
        <dbReference type="ARBA" id="ARBA00022989"/>
    </source>
</evidence>
<feature type="transmembrane region" description="Helical" evidence="9">
    <location>
        <begin position="419"/>
        <end position="439"/>
    </location>
</feature>
<sequence>MEDEEGYLGLNIQARKQQSPISVPLEPDRLLRYRCYRWIITGTACVVISLLVAAVIALRICAFQRRQYTEAFDISVDPQETSNGTEIKHRLDNVVSRLQTFLCKQVLVNSTESFRCHVCPGNWSYHDGKCYWISKELGTWDKSQEDCRARGAQMLVLKEREEMSFIQSISDETQSLWIGLIGMFPARKWMWVDDSPLNEKLLQELGPLLGNSCGMLMGPKIAAEACSTLSIWLRESSHGSPCLSVGRNSNATEILRAPPSRGSPQLMTTTGTRILKKRKRKRKERETEEKREEREREREEREKKKERKERGGEEREKERKEGKREERERREERKRGKRKRKERNRKRERKERKREERDVGSFLQGICLHPDHTDPGMSNMDEEKKLQGSLINGYAAGQEEQAGGIERRLLPVWNKHKKAIIITGFVILILIVAVVFFFLGRHMPLNCQHDDIKCPLDWIGHHGHCYKFSEEEKNWNESWNFCILHNASLAKIINKEMDFVRKFTRDHVFWIDLKRQPSQLWKSLDGDNATSEIMGHDGKGGGDCAYLDDSGEGNAGTCTTEHRFICKKNDPKRS</sequence>
<proteinExistence type="predicted"/>
<keyword evidence="5" id="KW-0735">Signal-anchor</keyword>
<dbReference type="GO" id="GO:0038023">
    <property type="term" value="F:signaling receptor activity"/>
    <property type="evidence" value="ECO:0007669"/>
    <property type="project" value="TreeGrafter"/>
</dbReference>
<dbReference type="AlphaFoldDB" id="A0AAW1BWK2"/>
<dbReference type="GO" id="GO:0005886">
    <property type="term" value="C:plasma membrane"/>
    <property type="evidence" value="ECO:0007669"/>
    <property type="project" value="TreeGrafter"/>
</dbReference>